<evidence type="ECO:0000256" key="6">
    <source>
        <dbReference type="ARBA" id="ARBA00023310"/>
    </source>
</evidence>
<evidence type="ECO:0000313" key="9">
    <source>
        <dbReference type="Proteomes" id="UP001209229"/>
    </source>
</evidence>
<dbReference type="EMBL" id="JAPDPJ010000001">
    <property type="protein sequence ID" value="MCW3785109.1"/>
    <property type="molecule type" value="Genomic_DNA"/>
</dbReference>
<dbReference type="InterPro" id="IPR000711">
    <property type="entry name" value="ATPase_OSCP/dsu"/>
</dbReference>
<dbReference type="NCBIfam" id="TIGR01145">
    <property type="entry name" value="ATP_synt_delta"/>
    <property type="match status" value="1"/>
</dbReference>
<dbReference type="GO" id="GO:0046933">
    <property type="term" value="F:proton-transporting ATP synthase activity, rotational mechanism"/>
    <property type="evidence" value="ECO:0007669"/>
    <property type="project" value="UniProtKB-UniRule"/>
</dbReference>
<dbReference type="PANTHER" id="PTHR11910">
    <property type="entry name" value="ATP SYNTHASE DELTA CHAIN"/>
    <property type="match status" value="1"/>
</dbReference>
<dbReference type="SUPFAM" id="SSF47928">
    <property type="entry name" value="N-terminal domain of the delta subunit of the F1F0-ATP synthase"/>
    <property type="match status" value="1"/>
</dbReference>
<evidence type="ECO:0000256" key="7">
    <source>
        <dbReference type="HAMAP-Rule" id="MF_01416"/>
    </source>
</evidence>
<evidence type="ECO:0000256" key="5">
    <source>
        <dbReference type="ARBA" id="ARBA00023136"/>
    </source>
</evidence>
<reference evidence="8" key="1">
    <citation type="submission" date="2022-10" db="EMBL/GenBank/DDBJ databases">
        <authorList>
            <person name="Yu W.X."/>
        </authorList>
    </citation>
    <scope>NUCLEOTIDE SEQUENCE</scope>
    <source>
        <strain evidence="8">AAT</strain>
    </source>
</reference>
<keyword evidence="9" id="KW-1185">Reference proteome</keyword>
<evidence type="ECO:0000313" key="8">
    <source>
        <dbReference type="EMBL" id="MCW3785109.1"/>
    </source>
</evidence>
<comment type="similarity">
    <text evidence="7">Belongs to the ATPase delta chain family.</text>
</comment>
<dbReference type="Gene3D" id="1.10.520.20">
    <property type="entry name" value="N-terminal domain of the delta subunit of the F1F0-ATP synthase"/>
    <property type="match status" value="1"/>
</dbReference>
<keyword evidence="3 7" id="KW-0375">Hydrogen ion transport</keyword>
<name>A0AAE3M1Q7_9BACT</name>
<dbReference type="Pfam" id="PF00213">
    <property type="entry name" value="OSCP"/>
    <property type="match status" value="1"/>
</dbReference>
<dbReference type="InterPro" id="IPR026015">
    <property type="entry name" value="ATP_synth_OSCP/delta_N_sf"/>
</dbReference>
<evidence type="ECO:0000256" key="3">
    <source>
        <dbReference type="ARBA" id="ARBA00022781"/>
    </source>
</evidence>
<keyword evidence="7" id="KW-0139">CF(1)</keyword>
<protein>
    <recommendedName>
        <fullName evidence="7">ATP synthase subunit delta</fullName>
    </recommendedName>
    <alternativeName>
        <fullName evidence="7">ATP synthase F(1) sector subunit delta</fullName>
    </alternativeName>
    <alternativeName>
        <fullName evidence="7">F-type ATPase subunit delta</fullName>
        <shortName evidence="7">F-ATPase subunit delta</shortName>
    </alternativeName>
</protein>
<proteinExistence type="inferred from homology"/>
<dbReference type="GO" id="GO:0045259">
    <property type="term" value="C:proton-transporting ATP synthase complex"/>
    <property type="evidence" value="ECO:0007669"/>
    <property type="project" value="UniProtKB-KW"/>
</dbReference>
<evidence type="ECO:0000256" key="4">
    <source>
        <dbReference type="ARBA" id="ARBA00023065"/>
    </source>
</evidence>
<keyword evidence="4 7" id="KW-0406">Ion transport</keyword>
<dbReference type="Proteomes" id="UP001209229">
    <property type="component" value="Unassembled WGS sequence"/>
</dbReference>
<dbReference type="AlphaFoldDB" id="A0AAE3M1Q7"/>
<comment type="function">
    <text evidence="7">This protein is part of the stalk that links CF(0) to CF(1). It either transmits conformational changes from CF(0) to CF(1) or is implicated in proton conduction.</text>
</comment>
<keyword evidence="6 7" id="KW-0066">ATP synthesis</keyword>
<keyword evidence="7" id="KW-1003">Cell membrane</keyword>
<accession>A0AAE3M1Q7</accession>
<dbReference type="HAMAP" id="MF_01416">
    <property type="entry name" value="ATP_synth_delta_bact"/>
    <property type="match status" value="1"/>
</dbReference>
<evidence type="ECO:0000256" key="2">
    <source>
        <dbReference type="ARBA" id="ARBA00022448"/>
    </source>
</evidence>
<comment type="subcellular location">
    <subcellularLocation>
        <location evidence="7">Cell membrane</location>
        <topology evidence="7">Peripheral membrane protein</topology>
    </subcellularLocation>
    <subcellularLocation>
        <location evidence="1">Membrane</location>
    </subcellularLocation>
</comment>
<organism evidence="8 9">
    <name type="scientific">Plebeiibacterium sediminum</name>
    <dbReference type="NCBI Taxonomy" id="2992112"/>
    <lineage>
        <taxon>Bacteria</taxon>
        <taxon>Pseudomonadati</taxon>
        <taxon>Bacteroidota</taxon>
        <taxon>Bacteroidia</taxon>
        <taxon>Marinilabiliales</taxon>
        <taxon>Marinilabiliaceae</taxon>
        <taxon>Plebeiibacterium</taxon>
    </lineage>
</organism>
<dbReference type="GO" id="GO:0005886">
    <property type="term" value="C:plasma membrane"/>
    <property type="evidence" value="ECO:0007669"/>
    <property type="project" value="UniProtKB-SubCell"/>
</dbReference>
<keyword evidence="5 7" id="KW-0472">Membrane</keyword>
<gene>
    <name evidence="7 8" type="primary">atpH</name>
    <name evidence="8" type="ORF">OM075_01455</name>
</gene>
<dbReference type="PRINTS" id="PR00125">
    <property type="entry name" value="ATPASEDELTA"/>
</dbReference>
<comment type="function">
    <text evidence="7">F(1)F(0) ATP synthase produces ATP from ADP in the presence of a proton or sodium gradient. F-type ATPases consist of two structural domains, F(1) containing the extramembraneous catalytic core and F(0) containing the membrane proton channel, linked together by a central stalk and a peripheral stalk. During catalysis, ATP synthesis in the catalytic domain of F(1) is coupled via a rotary mechanism of the central stalk subunits to proton translocation.</text>
</comment>
<keyword evidence="2 7" id="KW-0813">Transport</keyword>
<comment type="caution">
    <text evidence="8">The sequence shown here is derived from an EMBL/GenBank/DDBJ whole genome shotgun (WGS) entry which is preliminary data.</text>
</comment>
<sequence>MDHSLISVRYAKALFSLSQEKGIVEKVYTDIQILMDQCSKTESFNELLKSPVVTPFEKKKAFNSIFEKYIHQITLQFLHVIIDNKREELLEDIGRNYIDFYKEQIGLKTATLYTAFPLTEDYIVKVKELLEKELKTKIELNVSIREHLIGGFILMVDGKMMDASIFNKLKKLKSKLLS</sequence>
<evidence type="ECO:0000256" key="1">
    <source>
        <dbReference type="ARBA" id="ARBA00004370"/>
    </source>
</evidence>
<dbReference type="RefSeq" id="WP_301188680.1">
    <property type="nucleotide sequence ID" value="NZ_JAPDPJ010000001.1"/>
</dbReference>